<dbReference type="PROSITE" id="PS50017">
    <property type="entry name" value="DEATH_DOMAIN"/>
    <property type="match status" value="1"/>
</dbReference>
<dbReference type="Gene3D" id="1.10.533.10">
    <property type="entry name" value="Death Domain, Fas"/>
    <property type="match status" value="1"/>
</dbReference>
<feature type="region of interest" description="Disordered" evidence="2">
    <location>
        <begin position="475"/>
        <end position="520"/>
    </location>
</feature>
<dbReference type="AlphaFoldDB" id="A0A267GJ24"/>
<keyword evidence="5" id="KW-1185">Reference proteome</keyword>
<evidence type="ECO:0000259" key="3">
    <source>
        <dbReference type="PROSITE" id="PS50017"/>
    </source>
</evidence>
<reference evidence="4 5" key="1">
    <citation type="submission" date="2017-06" db="EMBL/GenBank/DDBJ databases">
        <title>A platform for efficient transgenesis in Macrostomum lignano, a flatworm model organism for stem cell research.</title>
        <authorList>
            <person name="Berezikov E."/>
        </authorList>
    </citation>
    <scope>NUCLEOTIDE SEQUENCE [LARGE SCALE GENOMIC DNA]</scope>
    <source>
        <strain evidence="4">DV1</strain>
        <tissue evidence="4">Whole organism</tissue>
    </source>
</reference>
<keyword evidence="1" id="KW-0175">Coiled coil</keyword>
<evidence type="ECO:0000256" key="1">
    <source>
        <dbReference type="SAM" id="Coils"/>
    </source>
</evidence>
<dbReference type="Proteomes" id="UP000215902">
    <property type="component" value="Unassembled WGS sequence"/>
</dbReference>
<name>A0A267GJ24_9PLAT</name>
<proteinExistence type="predicted"/>
<evidence type="ECO:0000256" key="2">
    <source>
        <dbReference type="SAM" id="MobiDB-lite"/>
    </source>
</evidence>
<feature type="coiled-coil region" evidence="1">
    <location>
        <begin position="266"/>
        <end position="321"/>
    </location>
</feature>
<dbReference type="EMBL" id="NIVC01000340">
    <property type="protein sequence ID" value="PAA85239.1"/>
    <property type="molecule type" value="Genomic_DNA"/>
</dbReference>
<feature type="domain" description="Death" evidence="3">
    <location>
        <begin position="559"/>
        <end position="637"/>
    </location>
</feature>
<dbReference type="InterPro" id="IPR000488">
    <property type="entry name" value="Death_dom"/>
</dbReference>
<gene>
    <name evidence="4" type="ORF">BOX15_Mlig031852g1</name>
</gene>
<feature type="non-terminal residue" evidence="4">
    <location>
        <position position="1"/>
    </location>
</feature>
<evidence type="ECO:0000313" key="4">
    <source>
        <dbReference type="EMBL" id="PAA85239.1"/>
    </source>
</evidence>
<protein>
    <recommendedName>
        <fullName evidence="3">Death domain-containing protein</fullName>
    </recommendedName>
</protein>
<organism evidence="4 5">
    <name type="scientific">Macrostomum lignano</name>
    <dbReference type="NCBI Taxonomy" id="282301"/>
    <lineage>
        <taxon>Eukaryota</taxon>
        <taxon>Metazoa</taxon>
        <taxon>Spiralia</taxon>
        <taxon>Lophotrochozoa</taxon>
        <taxon>Platyhelminthes</taxon>
        <taxon>Rhabditophora</taxon>
        <taxon>Macrostomorpha</taxon>
        <taxon>Macrostomida</taxon>
        <taxon>Macrostomidae</taxon>
        <taxon>Macrostomum</taxon>
    </lineage>
</organism>
<evidence type="ECO:0000313" key="5">
    <source>
        <dbReference type="Proteomes" id="UP000215902"/>
    </source>
</evidence>
<accession>A0A267GJ24</accession>
<dbReference type="OrthoDB" id="6074739at2759"/>
<dbReference type="InterPro" id="IPR011029">
    <property type="entry name" value="DEATH-like_dom_sf"/>
</dbReference>
<dbReference type="GO" id="GO:0007165">
    <property type="term" value="P:signal transduction"/>
    <property type="evidence" value="ECO:0007669"/>
    <property type="project" value="InterPro"/>
</dbReference>
<dbReference type="CDD" id="cd01670">
    <property type="entry name" value="Death"/>
    <property type="match status" value="1"/>
</dbReference>
<comment type="caution">
    <text evidence="4">The sequence shown here is derived from an EMBL/GenBank/DDBJ whole genome shotgun (WGS) entry which is preliminary data.</text>
</comment>
<sequence>RENAMDSLQASPPRSLHQLYTILLEELSRVRAQLTSLEFEFYSQDGTEDDAMQAPRSGAADSDVDAYAFICRWAPVAKEVMQCHSLAELNSMRQMQSAIVLGRDPELREAQPDLKHIKPETCIKLTRLQNRLLAYVPSRFTGMIDATGRVQALCDKYLLSFYTLNLRQAPIETAKKYTVNRREWNSKARDCLNNALYNPHLFLRDCLRLGRMQKSTLALLNRADIITAPVVGLFTDECAQLRAALDALEEWIEHDQGYASFIAADLAELEKRRGQLKTSLTELRHRLHTSQFRTRSLQAEKARLQVELASLTDRESELLQAEEQLYQEVNSVKIDCEMKEFRREEIKRAFKESAESEQETELDPAAAQLLLKQLKEQLRILRHSIPQMERRMLALRSKLSVIDDKHRRFNEVSETLRDSEKETLRLKNEVSSAAYQLEQCQLSLDQCAQIHRLKTAADTTSKVFHGMPLETRAAQEAATQKMLHRQHQQQQKPPGSDTNRSDDRGKVSLPAINQQSRGTAAAAAAATVTTARTLENATDGDGSPFDRVCLLVSRRIEIDWKRLYRALPFVPQRGRETIDRDIEELQTGLVGESRAQCAWRALHRWRRFHRRAKPGELRAALVRLRRTDLLPEVDACLAPPAAPTVVKETPLPANIAKELVPYYRQVERYDNLVMARRSKEAVK</sequence>